<reference evidence="1" key="1">
    <citation type="submission" date="2024-11" db="EMBL/GenBank/DDBJ databases">
        <title>Sequencing of Borrelia variable plasmids from multiple Borrelia sensu lato isolates.</title>
        <authorList>
            <person name="Mongodin E.F."/>
            <person name="Rudenko N."/>
            <person name="Fraser C.M."/>
            <person name="Schutzer S."/>
            <person name="Luft B."/>
            <person name="Morgan R."/>
            <person name="Casjens S."/>
            <person name="Qiu W."/>
        </authorList>
    </citation>
    <scope>NUCLEOTIDE SEQUENCE</scope>
    <source>
        <strain evidence="1">SCGT-18</strain>
    </source>
</reference>
<name>A0ACD5GKD9_9SPIR</name>
<geneLocation type="plasmid" evidence="1 2">
    <name>lp28-4</name>
</geneLocation>
<protein>
    <submittedName>
        <fullName evidence="1">Uncharacterized protein</fullName>
    </submittedName>
</protein>
<evidence type="ECO:0000313" key="2">
    <source>
        <dbReference type="Proteomes" id="UP001304851"/>
    </source>
</evidence>
<dbReference type="Proteomes" id="UP001304851">
    <property type="component" value="Plasmid lp28-4"/>
</dbReference>
<dbReference type="EMBL" id="CP179465">
    <property type="protein sequence ID" value="XPC85437.1"/>
    <property type="molecule type" value="Genomic_DNA"/>
</dbReference>
<keyword evidence="1" id="KW-0614">Plasmid</keyword>
<accession>A0ACD5GKD9</accession>
<keyword evidence="2" id="KW-1185">Reference proteome</keyword>
<sequence>MKKTALLILISLIGSCKWYENKASKEVNKNSLMTLTANEKNLNELSGEGK</sequence>
<organism evidence="1 2">
    <name type="scientific">Borreliella carolinensis</name>
    <dbReference type="NCBI Taxonomy" id="478174"/>
    <lineage>
        <taxon>Bacteria</taxon>
        <taxon>Pseudomonadati</taxon>
        <taxon>Spirochaetota</taxon>
        <taxon>Spirochaetia</taxon>
        <taxon>Spirochaetales</taxon>
        <taxon>Borreliaceae</taxon>
        <taxon>Borreliella</taxon>
    </lineage>
</organism>
<evidence type="ECO:0000313" key="1">
    <source>
        <dbReference type="EMBL" id="XPC85437.1"/>
    </source>
</evidence>
<proteinExistence type="predicted"/>
<gene>
    <name evidence="1" type="ORF">QIA18_04830</name>
</gene>